<organism evidence="6">
    <name type="scientific">Candida tenuis (strain ATCC 10573 / BCRC 21748 / CBS 615 / JCM 9827 / NBRC 10315 / NRRL Y-1498 / VKM Y-70)</name>
    <name type="common">Yeast</name>
    <name type="synonym">Yamadazyma tenuis</name>
    <dbReference type="NCBI Taxonomy" id="590646"/>
    <lineage>
        <taxon>Eukaryota</taxon>
        <taxon>Fungi</taxon>
        <taxon>Dikarya</taxon>
        <taxon>Ascomycota</taxon>
        <taxon>Saccharomycotina</taxon>
        <taxon>Pichiomycetes</taxon>
        <taxon>Debaryomycetaceae</taxon>
        <taxon>Yamadazyma</taxon>
    </lineage>
</organism>
<comment type="similarity">
    <text evidence="2">Belongs to the major facilitator superfamily. Monocarboxylate porter (TC 2.A.1.13) family.</text>
</comment>
<dbReference type="Gene3D" id="1.20.1250.20">
    <property type="entry name" value="MFS general substrate transporter like domains"/>
    <property type="match status" value="2"/>
</dbReference>
<dbReference type="AlphaFoldDB" id="G3B2U8"/>
<keyword evidence="4" id="KW-0812">Transmembrane</keyword>
<proteinExistence type="inferred from homology"/>
<evidence type="ECO:0000256" key="1">
    <source>
        <dbReference type="ARBA" id="ARBA00004141"/>
    </source>
</evidence>
<comment type="subcellular location">
    <subcellularLocation>
        <location evidence="1">Membrane</location>
        <topology evidence="1">Multi-pass membrane protein</topology>
    </subcellularLocation>
</comment>
<feature type="transmembrane region" description="Helical" evidence="4">
    <location>
        <begin position="484"/>
        <end position="503"/>
    </location>
</feature>
<dbReference type="eggNOG" id="KOG2504">
    <property type="taxonomic scope" value="Eukaryota"/>
</dbReference>
<dbReference type="Pfam" id="PF07690">
    <property type="entry name" value="MFS_1"/>
    <property type="match status" value="1"/>
</dbReference>
<evidence type="ECO:0000313" key="6">
    <source>
        <dbReference type="Proteomes" id="UP000000707"/>
    </source>
</evidence>
<feature type="region of interest" description="Disordered" evidence="3">
    <location>
        <begin position="1"/>
        <end position="51"/>
    </location>
</feature>
<dbReference type="HOGENOM" id="CLU_001265_1_2_1"/>
<name>G3B2U8_CANTC</name>
<dbReference type="OrthoDB" id="2213137at2759"/>
<keyword evidence="6" id="KW-1185">Reference proteome</keyword>
<dbReference type="GeneID" id="18249764"/>
<sequence>MSTHSTHYTDASSGSSGVSNKRYQAYAPDTGSRASLESEKAADDDAESEILHRQRTNVSELSRIISGIRDDRIQDAAVAHEYRDTGVPDAVIAQELEAISRKNTTIADEEQVVGEKELKLSEVDVEEEENIPPPDEGYAWVIAIIAMLSVFATWGSNASFGVFLQYYIDANVFPGATKYDFALIGGLVVCLAQGCSPFVSMLYRVIGIKAITALGITLQTAGYILASFATKIWQLYVCQGVIVGMSFSMLFIPATLVLPTWFDKHRATAFGICISGAGSGGVVFSLSIHKVFEMTGNQRWGLRLAALMALVAALPCFLLKPRYGKTLPFKQRLSKQFIRDNFKLIFDFSVLSTWPMMVWCVWFSIAMTAYVVVLFSVSSYATSIGLSSSKATLLTAILNIGQIVGRPGFGFVADWAGRSNVAVLIPLLICIWILAFWINASSFAAMVPFCLILGGVAGIGTLMSQPVCSDILGDPSKLPAGWSAMNIAVSIPSLVAEVIALALTRSNSTQPYLHLQIFVGVCFFTCSTLALLIRSHLVNKVIRARLACSINTLQELTGSRCRYLTVAELQKTDEEKADIVLLTERIERYEVLLRASVGSFFIRMFYPIKV</sequence>
<evidence type="ECO:0000256" key="3">
    <source>
        <dbReference type="SAM" id="MobiDB-lite"/>
    </source>
</evidence>
<protein>
    <recommendedName>
        <fullName evidence="7">MFS general substrate transporter</fullName>
    </recommendedName>
</protein>
<feature type="transmembrane region" description="Helical" evidence="4">
    <location>
        <begin position="269"/>
        <end position="288"/>
    </location>
</feature>
<keyword evidence="4" id="KW-0472">Membrane</keyword>
<dbReference type="InterPro" id="IPR050327">
    <property type="entry name" value="Proton-linked_MCT"/>
</dbReference>
<dbReference type="GO" id="GO:0022857">
    <property type="term" value="F:transmembrane transporter activity"/>
    <property type="evidence" value="ECO:0007669"/>
    <property type="project" value="InterPro"/>
</dbReference>
<evidence type="ECO:0000256" key="2">
    <source>
        <dbReference type="ARBA" id="ARBA00006727"/>
    </source>
</evidence>
<feature type="compositionally biased region" description="Polar residues" evidence="3">
    <location>
        <begin position="1"/>
        <end position="22"/>
    </location>
</feature>
<dbReference type="InterPro" id="IPR036259">
    <property type="entry name" value="MFS_trans_sf"/>
</dbReference>
<feature type="transmembrane region" description="Helical" evidence="4">
    <location>
        <begin position="444"/>
        <end position="463"/>
    </location>
</feature>
<feature type="transmembrane region" description="Helical" evidence="4">
    <location>
        <begin position="138"/>
        <end position="161"/>
    </location>
</feature>
<feature type="transmembrane region" description="Helical" evidence="4">
    <location>
        <begin position="391"/>
        <end position="409"/>
    </location>
</feature>
<dbReference type="CDD" id="cd17352">
    <property type="entry name" value="MFS_MCT_SLC16"/>
    <property type="match status" value="1"/>
</dbReference>
<feature type="transmembrane region" description="Helical" evidence="4">
    <location>
        <begin position="300"/>
        <end position="323"/>
    </location>
</feature>
<dbReference type="RefSeq" id="XP_006685572.1">
    <property type="nucleotide sequence ID" value="XM_006685509.1"/>
</dbReference>
<dbReference type="EMBL" id="GL996515">
    <property type="protein sequence ID" value="EGV64766.1"/>
    <property type="molecule type" value="Genomic_DNA"/>
</dbReference>
<feature type="transmembrane region" description="Helical" evidence="4">
    <location>
        <begin position="181"/>
        <end position="203"/>
    </location>
</feature>
<dbReference type="SUPFAM" id="SSF103473">
    <property type="entry name" value="MFS general substrate transporter"/>
    <property type="match status" value="1"/>
</dbReference>
<feature type="transmembrane region" description="Helical" evidence="4">
    <location>
        <begin position="421"/>
        <end position="438"/>
    </location>
</feature>
<dbReference type="PANTHER" id="PTHR11360:SF315">
    <property type="entry name" value="TRANSPORTER MCH2-RELATED"/>
    <property type="match status" value="1"/>
</dbReference>
<evidence type="ECO:0008006" key="7">
    <source>
        <dbReference type="Google" id="ProtNLM"/>
    </source>
</evidence>
<dbReference type="Proteomes" id="UP000000707">
    <property type="component" value="Unassembled WGS sequence"/>
</dbReference>
<keyword evidence="4" id="KW-1133">Transmembrane helix</keyword>
<evidence type="ECO:0000256" key="4">
    <source>
        <dbReference type="SAM" id="Phobius"/>
    </source>
</evidence>
<dbReference type="InterPro" id="IPR011701">
    <property type="entry name" value="MFS"/>
</dbReference>
<dbReference type="PANTHER" id="PTHR11360">
    <property type="entry name" value="MONOCARBOXYLATE TRANSPORTER"/>
    <property type="match status" value="1"/>
</dbReference>
<feature type="transmembrane region" description="Helical" evidence="4">
    <location>
        <begin position="344"/>
        <end position="371"/>
    </location>
</feature>
<dbReference type="KEGG" id="cten:18249764"/>
<dbReference type="GO" id="GO:0016020">
    <property type="term" value="C:membrane"/>
    <property type="evidence" value="ECO:0007669"/>
    <property type="project" value="UniProtKB-SubCell"/>
</dbReference>
<feature type="transmembrane region" description="Helical" evidence="4">
    <location>
        <begin position="241"/>
        <end position="262"/>
    </location>
</feature>
<reference evidence="5 6" key="1">
    <citation type="journal article" date="2011" name="Proc. Natl. Acad. Sci. U.S.A.">
        <title>Comparative genomics of xylose-fermenting fungi for enhanced biofuel production.</title>
        <authorList>
            <person name="Wohlbach D.J."/>
            <person name="Kuo A."/>
            <person name="Sato T.K."/>
            <person name="Potts K.M."/>
            <person name="Salamov A.A."/>
            <person name="LaButti K.M."/>
            <person name="Sun H."/>
            <person name="Clum A."/>
            <person name="Pangilinan J.L."/>
            <person name="Lindquist E.A."/>
            <person name="Lucas S."/>
            <person name="Lapidus A."/>
            <person name="Jin M."/>
            <person name="Gunawan C."/>
            <person name="Balan V."/>
            <person name="Dale B.E."/>
            <person name="Jeffries T.W."/>
            <person name="Zinkel R."/>
            <person name="Barry K.W."/>
            <person name="Grigoriev I.V."/>
            <person name="Gasch A.P."/>
        </authorList>
    </citation>
    <scope>NUCLEOTIDE SEQUENCE [LARGE SCALE GENOMIC DNA]</scope>
    <source>
        <strain evidence="6">ATCC 10573 / BCRC 21748 / CBS 615 / JCM 9827 / NBRC 10315 / NRRL Y-1498 / VKM Y-70</strain>
    </source>
</reference>
<feature type="transmembrane region" description="Helical" evidence="4">
    <location>
        <begin position="210"/>
        <end position="229"/>
    </location>
</feature>
<accession>G3B2U8</accession>
<feature type="transmembrane region" description="Helical" evidence="4">
    <location>
        <begin position="515"/>
        <end position="533"/>
    </location>
</feature>
<evidence type="ECO:0000313" key="5">
    <source>
        <dbReference type="EMBL" id="EGV64766.1"/>
    </source>
</evidence>
<gene>
    <name evidence="5" type="ORF">CANTEDRAFT_134078</name>
</gene>